<keyword evidence="17" id="KW-1185">Reference proteome</keyword>
<dbReference type="SMART" id="SM01350">
    <property type="entry name" value="6PGD"/>
    <property type="match status" value="1"/>
</dbReference>
<dbReference type="Pfam" id="PF03446">
    <property type="entry name" value="NAD_binding_2"/>
    <property type="match status" value="1"/>
</dbReference>
<evidence type="ECO:0000313" key="17">
    <source>
        <dbReference type="Proteomes" id="UP000256856"/>
    </source>
</evidence>
<dbReference type="NCBIfam" id="TIGR00873">
    <property type="entry name" value="gnd"/>
    <property type="match status" value="1"/>
</dbReference>
<keyword evidence="9 11" id="KW-0570">Pentose shunt</keyword>
<dbReference type="Gene3D" id="1.20.5.320">
    <property type="entry name" value="6-Phosphogluconate Dehydrogenase, domain 3"/>
    <property type="match status" value="1"/>
</dbReference>
<dbReference type="SUPFAM" id="SSF51735">
    <property type="entry name" value="NAD(P)-binding Rossmann-fold domains"/>
    <property type="match status" value="1"/>
</dbReference>
<accession>A0A346DZQ3</accession>
<feature type="binding site" description="in other chain" evidence="13">
    <location>
        <begin position="128"/>
        <end position="130"/>
    </location>
    <ligand>
        <name>substrate</name>
        <note>ligand shared between dimeric partners</note>
    </ligand>
</feature>
<evidence type="ECO:0000313" key="16">
    <source>
        <dbReference type="EMBL" id="AXN02208.1"/>
    </source>
</evidence>
<evidence type="ECO:0000256" key="5">
    <source>
        <dbReference type="ARBA" id="ARBA00013011"/>
    </source>
</evidence>
<feature type="binding site" description="in other chain" evidence="13">
    <location>
        <position position="190"/>
    </location>
    <ligand>
        <name>substrate</name>
        <note>ligand shared between dimeric partners</note>
    </ligand>
</feature>
<feature type="active site" description="Proton acceptor" evidence="12">
    <location>
        <position position="182"/>
    </location>
</feature>
<comment type="subunit">
    <text evidence="4 11">Homodimer.</text>
</comment>
<proteinExistence type="inferred from homology"/>
<evidence type="ECO:0000256" key="7">
    <source>
        <dbReference type="ARBA" id="ARBA00023002"/>
    </source>
</evidence>
<reference evidence="16 17" key="1">
    <citation type="submission" date="2018-03" db="EMBL/GenBank/DDBJ databases">
        <title>A parallel universe: an anciently diverged bacterial symbiosis in a Hawaiian planthopper (Hemiptera: Cixiidae) reveals rearranged nutritional responsibilities.</title>
        <authorList>
            <person name="Bennett G."/>
            <person name="Mao M."/>
        </authorList>
    </citation>
    <scope>NUCLEOTIDE SEQUENCE [LARGE SCALE GENOMIC DNA]</scope>
    <source>
        <strain evidence="16 17">OLIH</strain>
    </source>
</reference>
<dbReference type="Pfam" id="PF00393">
    <property type="entry name" value="6PGD"/>
    <property type="match status" value="1"/>
</dbReference>
<feature type="binding site" description="in other chain" evidence="13">
    <location>
        <position position="286"/>
    </location>
    <ligand>
        <name>substrate</name>
        <note>ligand shared between dimeric partners</note>
    </ligand>
</feature>
<evidence type="ECO:0000256" key="1">
    <source>
        <dbReference type="ARBA" id="ARBA00002526"/>
    </source>
</evidence>
<evidence type="ECO:0000256" key="4">
    <source>
        <dbReference type="ARBA" id="ARBA00011738"/>
    </source>
</evidence>
<name>A0A346DZQ3_9ENTR</name>
<organism evidence="16 17">
    <name type="scientific">Candidatus Purcelliella pentastirinorum</name>
    <dbReference type="NCBI Taxonomy" id="472834"/>
    <lineage>
        <taxon>Bacteria</taxon>
        <taxon>Pseudomonadati</taxon>
        <taxon>Pseudomonadota</taxon>
        <taxon>Gammaproteobacteria</taxon>
        <taxon>Enterobacterales</taxon>
        <taxon>Enterobacteriaceae</taxon>
        <taxon>Candidatus Purcelliella</taxon>
    </lineage>
</organism>
<dbReference type="OrthoDB" id="9804542at2"/>
<dbReference type="InterPro" id="IPR036291">
    <property type="entry name" value="NAD(P)-bd_dom_sf"/>
</dbReference>
<dbReference type="FunFam" id="1.20.5.320:FF:000001">
    <property type="entry name" value="6-phosphogluconate dehydrogenase, decarboxylating"/>
    <property type="match status" value="1"/>
</dbReference>
<dbReference type="PRINTS" id="PR00076">
    <property type="entry name" value="6PGDHDRGNASE"/>
</dbReference>
<evidence type="ECO:0000256" key="10">
    <source>
        <dbReference type="ARBA" id="ARBA00048640"/>
    </source>
</evidence>
<sequence>MLKKQIGIIGLGIMGTNLTLNFEKNGYQISIFNRTKDKINELMLNYPKKNIKPYYTLKEFISSLNHPKYILLMVKSGKATDETIKKLIPYLKKKDIIIDGGNTYFKDTIKRYNKLKKIGIDFIGMGISGGEEGALNGASIMPGGDKTIYNKISHFLIKIAAKKNNRSCVDYIGPNGSGHYVKMIHNGIEYGNMQLISETYNILKNILLINNKKISKIFNKWNKKELNSYLIKITRNILKFKNKKNKYLIDLILDKADNKGTGKWASISALELESPFSLITEAVFNRYLSNLKEERKIASKNKKIINKKIKRIKEKIFINDLEHALYFGIIISYTQGFLLMQKASRKYKWNLNYSVIAKIFQEGCIIKAKILNKIRSIYKKNNQIKNLLLSSFFQKKTKKYQSSIRNIIIESIKHGIPTPTLSSALSYYDSYNSDKLPANLIQAQRDYFGNHMYERTDKKGKFHTNWKI</sequence>
<evidence type="ECO:0000256" key="2">
    <source>
        <dbReference type="ARBA" id="ARBA00004874"/>
    </source>
</evidence>
<dbReference type="SUPFAM" id="SSF48179">
    <property type="entry name" value="6-phosphogluconate dehydrogenase C-terminal domain-like"/>
    <property type="match status" value="1"/>
</dbReference>
<dbReference type="Gene3D" id="1.10.1040.10">
    <property type="entry name" value="N-(1-d-carboxylethyl)-l-norvaline Dehydrogenase, domain 2"/>
    <property type="match status" value="1"/>
</dbReference>
<feature type="binding site" description="in other chain" evidence="13">
    <location>
        <position position="102"/>
    </location>
    <ligand>
        <name>substrate</name>
        <note>ligand shared between dimeric partners</note>
    </ligand>
</feature>
<dbReference type="InterPro" id="IPR006115">
    <property type="entry name" value="6PGDH_NADP-bd"/>
</dbReference>
<gene>
    <name evidence="16" type="ORF">C9I82_241</name>
</gene>
<evidence type="ECO:0000256" key="14">
    <source>
        <dbReference type="RuleBase" id="RU000485"/>
    </source>
</evidence>
<dbReference type="InterPro" id="IPR013328">
    <property type="entry name" value="6PGD_dom2"/>
</dbReference>
<keyword evidence="11 14" id="KW-0521">NADP</keyword>
<comment type="function">
    <text evidence="1 11">Catalyzes the oxidative decarboxylation of 6-phosphogluconate to ribulose 5-phosphate and CO(2), with concomitant reduction of NADP to NADPH.</text>
</comment>
<dbReference type="InterPro" id="IPR006183">
    <property type="entry name" value="Pgluconate_DH"/>
</dbReference>
<comment type="pathway">
    <text evidence="2 11 14">Carbohydrate degradation; pentose phosphate pathway; D-ribulose 5-phosphate from D-glucose 6-phosphate (oxidative stage): step 3/3.</text>
</comment>
<dbReference type="GO" id="GO:0006098">
    <property type="term" value="P:pentose-phosphate shunt"/>
    <property type="evidence" value="ECO:0007669"/>
    <property type="project" value="UniProtKB-UniPathway"/>
</dbReference>
<dbReference type="EC" id="1.1.1.44" evidence="5 11"/>
<evidence type="ECO:0000256" key="6">
    <source>
        <dbReference type="ARBA" id="ARBA00018193"/>
    </source>
</evidence>
<dbReference type="GO" id="GO:0050661">
    <property type="term" value="F:NADP binding"/>
    <property type="evidence" value="ECO:0007669"/>
    <property type="project" value="InterPro"/>
</dbReference>
<evidence type="ECO:0000256" key="12">
    <source>
        <dbReference type="PIRSR" id="PIRSR000109-1"/>
    </source>
</evidence>
<comment type="similarity">
    <text evidence="3 11 14">Belongs to the 6-phosphogluconate dehydrogenase family.</text>
</comment>
<dbReference type="InterPro" id="IPR008927">
    <property type="entry name" value="6-PGluconate_DH-like_C_sf"/>
</dbReference>
<evidence type="ECO:0000259" key="15">
    <source>
        <dbReference type="SMART" id="SM01350"/>
    </source>
</evidence>
<dbReference type="RefSeq" id="WP_115956038.1">
    <property type="nucleotide sequence ID" value="NZ_CP028374.1"/>
</dbReference>
<evidence type="ECO:0000256" key="3">
    <source>
        <dbReference type="ARBA" id="ARBA00008419"/>
    </source>
</evidence>
<dbReference type="GO" id="GO:0019521">
    <property type="term" value="P:D-gluconate metabolic process"/>
    <property type="evidence" value="ECO:0007669"/>
    <property type="project" value="UniProtKB-KW"/>
</dbReference>
<evidence type="ECO:0000256" key="11">
    <source>
        <dbReference type="PIRNR" id="PIRNR000109"/>
    </source>
</evidence>
<dbReference type="UniPathway" id="UPA00115">
    <property type="reaction ID" value="UER00410"/>
</dbReference>
<feature type="binding site" description="in other chain" evidence="13">
    <location>
        <begin position="185"/>
        <end position="186"/>
    </location>
    <ligand>
        <name>substrate</name>
        <note>ligand shared between dimeric partners</note>
    </ligand>
</feature>
<dbReference type="PANTHER" id="PTHR11811">
    <property type="entry name" value="6-PHOSPHOGLUCONATE DEHYDROGENASE"/>
    <property type="match status" value="1"/>
</dbReference>
<keyword evidence="8 14" id="KW-0311">Gluconate utilization</keyword>
<dbReference type="AlphaFoldDB" id="A0A346DZQ3"/>
<dbReference type="InterPro" id="IPR006113">
    <property type="entry name" value="6PGDH_Gnd/GntZ"/>
</dbReference>
<dbReference type="Gene3D" id="3.40.50.720">
    <property type="entry name" value="NAD(P)-binding Rossmann-like Domain"/>
    <property type="match status" value="1"/>
</dbReference>
<dbReference type="InterPro" id="IPR006114">
    <property type="entry name" value="6PGDH_C"/>
</dbReference>
<dbReference type="EMBL" id="CP028374">
    <property type="protein sequence ID" value="AXN02208.1"/>
    <property type="molecule type" value="Genomic_DNA"/>
</dbReference>
<dbReference type="FunFam" id="1.10.1040.10:FF:000002">
    <property type="entry name" value="6-phosphogluconate dehydrogenase, decarboxylating"/>
    <property type="match status" value="1"/>
</dbReference>
<protein>
    <recommendedName>
        <fullName evidence="6 11">6-phosphogluconate dehydrogenase, decarboxylating</fullName>
        <ecNumber evidence="5 11">1.1.1.44</ecNumber>
    </recommendedName>
</protein>
<comment type="catalytic activity">
    <reaction evidence="10 11 14">
        <text>6-phospho-D-gluconate + NADP(+) = D-ribulose 5-phosphate + CO2 + NADPH</text>
        <dbReference type="Rhea" id="RHEA:10116"/>
        <dbReference type="ChEBI" id="CHEBI:16526"/>
        <dbReference type="ChEBI" id="CHEBI:57783"/>
        <dbReference type="ChEBI" id="CHEBI:58121"/>
        <dbReference type="ChEBI" id="CHEBI:58349"/>
        <dbReference type="ChEBI" id="CHEBI:58759"/>
        <dbReference type="EC" id="1.1.1.44"/>
    </reaction>
</comment>
<keyword evidence="7 11" id="KW-0560">Oxidoreductase</keyword>
<evidence type="ECO:0000256" key="8">
    <source>
        <dbReference type="ARBA" id="ARBA00023064"/>
    </source>
</evidence>
<dbReference type="NCBIfam" id="NF006765">
    <property type="entry name" value="PRK09287.1"/>
    <property type="match status" value="1"/>
</dbReference>
<dbReference type="FunFam" id="3.40.50.720:FF:000007">
    <property type="entry name" value="6-phosphogluconate dehydrogenase, decarboxylating"/>
    <property type="match status" value="1"/>
</dbReference>
<dbReference type="KEGG" id="ppet:C9I82_241"/>
<dbReference type="Proteomes" id="UP000256856">
    <property type="component" value="Chromosome"/>
</dbReference>
<feature type="binding site" evidence="13">
    <location>
        <position position="445"/>
    </location>
    <ligand>
        <name>substrate</name>
        <note>ligand shared between dimeric partners</note>
    </ligand>
</feature>
<evidence type="ECO:0000256" key="9">
    <source>
        <dbReference type="ARBA" id="ARBA00023126"/>
    </source>
</evidence>
<dbReference type="GO" id="GO:0004616">
    <property type="term" value="F:phosphogluconate dehydrogenase (decarboxylating) activity"/>
    <property type="evidence" value="ECO:0007669"/>
    <property type="project" value="UniProtKB-EC"/>
</dbReference>
<feature type="binding site" evidence="13">
    <location>
        <position position="451"/>
    </location>
    <ligand>
        <name>substrate</name>
        <note>ligand shared between dimeric partners</note>
    </ligand>
</feature>
<feature type="binding site" description="in other chain" evidence="13">
    <location>
        <position position="259"/>
    </location>
    <ligand>
        <name>substrate</name>
        <note>ligand shared between dimeric partners</note>
    </ligand>
</feature>
<feature type="domain" description="6-phosphogluconate dehydrogenase C-terminal" evidence="15">
    <location>
        <begin position="178"/>
        <end position="467"/>
    </location>
</feature>
<evidence type="ECO:0000256" key="13">
    <source>
        <dbReference type="PIRSR" id="PIRSR000109-2"/>
    </source>
</evidence>
<feature type="active site" description="Proton donor" evidence="12">
    <location>
        <position position="189"/>
    </location>
</feature>
<dbReference type="PIRSF" id="PIRSF000109">
    <property type="entry name" value="6PGD"/>
    <property type="match status" value="1"/>
</dbReference>